<dbReference type="OrthoDB" id="9808289at2"/>
<dbReference type="AlphaFoldDB" id="A0A192A7E2"/>
<feature type="transmembrane region" description="Helical" evidence="14">
    <location>
        <begin position="232"/>
        <end position="252"/>
    </location>
</feature>
<evidence type="ECO:0000256" key="2">
    <source>
        <dbReference type="ARBA" id="ARBA00010621"/>
    </source>
</evidence>
<keyword evidence="5 14" id="KW-1003">Cell membrane</keyword>
<evidence type="ECO:0000313" key="16">
    <source>
        <dbReference type="Proteomes" id="UP000078572"/>
    </source>
</evidence>
<dbReference type="GO" id="GO:0008360">
    <property type="term" value="P:regulation of cell shape"/>
    <property type="evidence" value="ECO:0007669"/>
    <property type="project" value="UniProtKB-KW"/>
</dbReference>
<organism evidence="15 16">
    <name type="scientific">Ralstonia insidiosa</name>
    <dbReference type="NCBI Taxonomy" id="190721"/>
    <lineage>
        <taxon>Bacteria</taxon>
        <taxon>Pseudomonadati</taxon>
        <taxon>Pseudomonadota</taxon>
        <taxon>Betaproteobacteria</taxon>
        <taxon>Burkholderiales</taxon>
        <taxon>Burkholderiaceae</taxon>
        <taxon>Ralstonia</taxon>
    </lineage>
</organism>
<protein>
    <recommendedName>
        <fullName evidence="4 14">Undecaprenyl-diphosphatase</fullName>
        <ecNumber evidence="3 14">3.6.1.27</ecNumber>
    </recommendedName>
    <alternativeName>
        <fullName evidence="12 14">Bacitracin resistance protein</fullName>
    </alternativeName>
    <alternativeName>
        <fullName evidence="11 14">Undecaprenyl pyrophosphate phosphatase</fullName>
    </alternativeName>
</protein>
<comment type="catalytic activity">
    <reaction evidence="13 14">
        <text>di-trans,octa-cis-undecaprenyl diphosphate + H2O = di-trans,octa-cis-undecaprenyl phosphate + phosphate + H(+)</text>
        <dbReference type="Rhea" id="RHEA:28094"/>
        <dbReference type="ChEBI" id="CHEBI:15377"/>
        <dbReference type="ChEBI" id="CHEBI:15378"/>
        <dbReference type="ChEBI" id="CHEBI:43474"/>
        <dbReference type="ChEBI" id="CHEBI:58405"/>
        <dbReference type="ChEBI" id="CHEBI:60392"/>
        <dbReference type="EC" id="3.6.1.27"/>
    </reaction>
</comment>
<dbReference type="GO" id="GO:0071555">
    <property type="term" value="P:cell wall organization"/>
    <property type="evidence" value="ECO:0007669"/>
    <property type="project" value="UniProtKB-KW"/>
</dbReference>
<name>A0A192A7E2_9RALS</name>
<evidence type="ECO:0000313" key="15">
    <source>
        <dbReference type="EMBL" id="ANJ76390.1"/>
    </source>
</evidence>
<evidence type="ECO:0000256" key="4">
    <source>
        <dbReference type="ARBA" id="ARBA00021581"/>
    </source>
</evidence>
<proteinExistence type="inferred from homology"/>
<keyword evidence="6 14" id="KW-0812">Transmembrane</keyword>
<dbReference type="Pfam" id="PF02673">
    <property type="entry name" value="BacA"/>
    <property type="match status" value="1"/>
</dbReference>
<accession>A0A192A7E2</accession>
<dbReference type="GO" id="GO:0046677">
    <property type="term" value="P:response to antibiotic"/>
    <property type="evidence" value="ECO:0007669"/>
    <property type="project" value="UniProtKB-UniRule"/>
</dbReference>
<evidence type="ECO:0000256" key="11">
    <source>
        <dbReference type="ARBA" id="ARBA00032707"/>
    </source>
</evidence>
<keyword evidence="14" id="KW-0133">Cell shape</keyword>
<dbReference type="EC" id="3.6.1.27" evidence="3 14"/>
<keyword evidence="7 14" id="KW-0378">Hydrolase</keyword>
<keyword evidence="16" id="KW-1185">Reference proteome</keyword>
<evidence type="ECO:0000256" key="12">
    <source>
        <dbReference type="ARBA" id="ARBA00032932"/>
    </source>
</evidence>
<comment type="miscellaneous">
    <text evidence="14">Bacitracin is thought to be involved in the inhibition of peptidoglycan synthesis by sequestering undecaprenyl diphosphate, thereby reducing the pool of lipid carrier available.</text>
</comment>
<evidence type="ECO:0000256" key="13">
    <source>
        <dbReference type="ARBA" id="ARBA00047594"/>
    </source>
</evidence>
<feature type="transmembrane region" description="Helical" evidence="14">
    <location>
        <begin position="122"/>
        <end position="142"/>
    </location>
</feature>
<evidence type="ECO:0000256" key="6">
    <source>
        <dbReference type="ARBA" id="ARBA00022692"/>
    </source>
</evidence>
<dbReference type="GO" id="GO:0009252">
    <property type="term" value="P:peptidoglycan biosynthetic process"/>
    <property type="evidence" value="ECO:0007669"/>
    <property type="project" value="UniProtKB-KW"/>
</dbReference>
<feature type="transmembrane region" description="Helical" evidence="14">
    <location>
        <begin position="194"/>
        <end position="212"/>
    </location>
</feature>
<comment type="subcellular location">
    <subcellularLocation>
        <location evidence="1 14">Cell membrane</location>
        <topology evidence="1 14">Multi-pass membrane protein</topology>
    </subcellularLocation>
</comment>
<dbReference type="PANTHER" id="PTHR30622:SF2">
    <property type="entry name" value="UNDECAPRENYL-DIPHOSPHATASE"/>
    <property type="match status" value="1"/>
</dbReference>
<feature type="transmembrane region" description="Helical" evidence="14">
    <location>
        <begin position="45"/>
        <end position="63"/>
    </location>
</feature>
<evidence type="ECO:0000256" key="1">
    <source>
        <dbReference type="ARBA" id="ARBA00004651"/>
    </source>
</evidence>
<evidence type="ECO:0000256" key="14">
    <source>
        <dbReference type="HAMAP-Rule" id="MF_01006"/>
    </source>
</evidence>
<feature type="transmembrane region" description="Helical" evidence="14">
    <location>
        <begin position="264"/>
        <end position="281"/>
    </location>
</feature>
<keyword evidence="14" id="KW-0573">Peptidoglycan synthesis</keyword>
<evidence type="ECO:0000256" key="9">
    <source>
        <dbReference type="ARBA" id="ARBA00023136"/>
    </source>
</evidence>
<sequence>MNLLQILVLAVIQGAAELLPVSSSAHVIAAEKLMGLDPTAPQMTLLLVMLHTGTMFAVIAYFWKSWRTTYFSSGQAFRTNALCILVATLATGIVGVALLQFIKHVVVADSSNFEIEHLFGNSRLIAAALAAAGLLIIVSSRLQDRGIDNLTLRQSAWIGAVQGLCLPFRGFSRSGATISTGLALGVTRRRAEEFSFALAVVLTPAVIAKEAYRLYKEYAATTTAMHSDGLLHLMGPSMIGMALSFLAGLVALRWLSRWLEQGRWHFFGCYCLLASLLVLWIG</sequence>
<comment type="similarity">
    <text evidence="2 14">Belongs to the UppP family.</text>
</comment>
<dbReference type="GeneID" id="61529823"/>
<dbReference type="InterPro" id="IPR003824">
    <property type="entry name" value="UppP"/>
</dbReference>
<evidence type="ECO:0000256" key="10">
    <source>
        <dbReference type="ARBA" id="ARBA00023251"/>
    </source>
</evidence>
<evidence type="ECO:0000256" key="5">
    <source>
        <dbReference type="ARBA" id="ARBA00022475"/>
    </source>
</evidence>
<evidence type="ECO:0000256" key="7">
    <source>
        <dbReference type="ARBA" id="ARBA00022801"/>
    </source>
</evidence>
<feature type="transmembrane region" description="Helical" evidence="14">
    <location>
        <begin position="83"/>
        <end position="102"/>
    </location>
</feature>
<keyword evidence="10 14" id="KW-0046">Antibiotic resistance</keyword>
<dbReference type="GO" id="GO:0005886">
    <property type="term" value="C:plasma membrane"/>
    <property type="evidence" value="ECO:0007669"/>
    <property type="project" value="UniProtKB-SubCell"/>
</dbReference>
<dbReference type="EMBL" id="CP016024">
    <property type="protein sequence ID" value="ANJ76390.1"/>
    <property type="molecule type" value="Genomic_DNA"/>
</dbReference>
<dbReference type="PANTHER" id="PTHR30622">
    <property type="entry name" value="UNDECAPRENYL-DIPHOSPHATASE"/>
    <property type="match status" value="1"/>
</dbReference>
<keyword evidence="15" id="KW-0614">Plasmid</keyword>
<gene>
    <name evidence="14" type="primary">uppP</name>
    <name evidence="15" type="ORF">A9Y76_27715</name>
</gene>
<dbReference type="HAMAP" id="MF_01006">
    <property type="entry name" value="Undec_diphosphatase"/>
    <property type="match status" value="1"/>
</dbReference>
<keyword evidence="8 14" id="KW-1133">Transmembrane helix</keyword>
<dbReference type="RefSeq" id="WP_024979358.1">
    <property type="nucleotide sequence ID" value="NZ_CP016024.1"/>
</dbReference>
<dbReference type="Proteomes" id="UP000078572">
    <property type="component" value="Plasmid pRI-1"/>
</dbReference>
<comment type="function">
    <text evidence="14">Catalyzes the dephosphorylation of undecaprenyl diphosphate (UPP). Confers resistance to bacitracin.</text>
</comment>
<evidence type="ECO:0000256" key="3">
    <source>
        <dbReference type="ARBA" id="ARBA00012374"/>
    </source>
</evidence>
<reference evidence="16" key="1">
    <citation type="submission" date="2016-06" db="EMBL/GenBank/DDBJ databases">
        <authorList>
            <person name="Xu Y."/>
            <person name="Nagy A."/>
            <person name="Yan X."/>
            <person name="Kim S.W."/>
            <person name="Haley B."/>
            <person name="Liu N.T."/>
            <person name="Nou X."/>
        </authorList>
    </citation>
    <scope>NUCLEOTIDE SEQUENCE [LARGE SCALE GENOMIC DNA]</scope>
    <source>
        <strain evidence="16">ATCC 49129</strain>
        <plasmid evidence="16">pri-1</plasmid>
    </source>
</reference>
<evidence type="ECO:0000256" key="8">
    <source>
        <dbReference type="ARBA" id="ARBA00022989"/>
    </source>
</evidence>
<dbReference type="GO" id="GO:0050380">
    <property type="term" value="F:undecaprenyl-diphosphatase activity"/>
    <property type="evidence" value="ECO:0007669"/>
    <property type="project" value="UniProtKB-UniRule"/>
</dbReference>
<keyword evidence="14" id="KW-0961">Cell wall biogenesis/degradation</keyword>
<keyword evidence="9 14" id="KW-0472">Membrane</keyword>
<geneLocation type="plasmid" evidence="16">
    <name>pri-1</name>
</geneLocation>